<feature type="transmembrane region" description="Helical" evidence="1">
    <location>
        <begin position="163"/>
        <end position="181"/>
    </location>
</feature>
<keyword evidence="1" id="KW-0472">Membrane</keyword>
<evidence type="ECO:0000313" key="2">
    <source>
        <dbReference type="EMBL" id="MFC7204557.1"/>
    </source>
</evidence>
<protein>
    <submittedName>
        <fullName evidence="2">Uncharacterized protein</fullName>
    </submittedName>
</protein>
<keyword evidence="1" id="KW-0812">Transmembrane</keyword>
<sequence length="292" mass="31446">MPSSDPPSTQKQALVTALQWGLVQAFFLDTVGRLLENYYEATTGASFPPDWVFSIQVAAPLALVVGGYGGYRWVTSGRASTSAAAHRSRILFVGALVVGWALAIVPTMAFQLLLGDRLHTVPFFLLPTLTAIFVFAGAYLLAYRVDSDWYRRHRNRLLGTVRGAIVGLIFGMVGFSLYGSYLVATRTNFSLDGGPGIVAAVCLGAIAGYGFADRERDESQIVEFLVVFVSAFLVLTLLLGLGITAMAIVGLSVPDFGFSFVVTVLPAVCALGLAGYLTYRVETSFSRRLFGR</sequence>
<evidence type="ECO:0000256" key="1">
    <source>
        <dbReference type="SAM" id="Phobius"/>
    </source>
</evidence>
<proteinExistence type="predicted"/>
<dbReference type="Proteomes" id="UP001596481">
    <property type="component" value="Unassembled WGS sequence"/>
</dbReference>
<feature type="transmembrane region" description="Helical" evidence="1">
    <location>
        <begin position="120"/>
        <end position="142"/>
    </location>
</feature>
<feature type="transmembrane region" description="Helical" evidence="1">
    <location>
        <begin position="224"/>
        <end position="250"/>
    </location>
</feature>
<accession>A0ABD5ZH53</accession>
<comment type="caution">
    <text evidence="2">The sequence shown here is derived from an EMBL/GenBank/DDBJ whole genome shotgun (WGS) entry which is preliminary data.</text>
</comment>
<reference evidence="2 3" key="1">
    <citation type="journal article" date="2019" name="Int. J. Syst. Evol. Microbiol.">
        <title>The Global Catalogue of Microorganisms (GCM) 10K type strain sequencing project: providing services to taxonomists for standard genome sequencing and annotation.</title>
        <authorList>
            <consortium name="The Broad Institute Genomics Platform"/>
            <consortium name="The Broad Institute Genome Sequencing Center for Infectious Disease"/>
            <person name="Wu L."/>
            <person name="Ma J."/>
        </authorList>
    </citation>
    <scope>NUCLEOTIDE SEQUENCE [LARGE SCALE GENOMIC DNA]</scope>
    <source>
        <strain evidence="2 3">DSM 29988</strain>
    </source>
</reference>
<feature type="transmembrane region" description="Helical" evidence="1">
    <location>
        <begin position="51"/>
        <end position="71"/>
    </location>
</feature>
<keyword evidence="3" id="KW-1185">Reference proteome</keyword>
<dbReference type="AlphaFoldDB" id="A0ABD5ZH53"/>
<name>A0ABD5ZH53_9EURY</name>
<feature type="transmembrane region" description="Helical" evidence="1">
    <location>
        <begin position="91"/>
        <end position="114"/>
    </location>
</feature>
<gene>
    <name evidence="2" type="ORF">ACFQJC_13605</name>
</gene>
<feature type="transmembrane region" description="Helical" evidence="1">
    <location>
        <begin position="193"/>
        <end position="212"/>
    </location>
</feature>
<dbReference type="EMBL" id="JBHTAA010000005">
    <property type="protein sequence ID" value="MFC7204557.1"/>
    <property type="molecule type" value="Genomic_DNA"/>
</dbReference>
<evidence type="ECO:0000313" key="3">
    <source>
        <dbReference type="Proteomes" id="UP001596481"/>
    </source>
</evidence>
<organism evidence="2 3">
    <name type="scientific">Haloferax namakaokahaiae</name>
    <dbReference type="NCBI Taxonomy" id="1748331"/>
    <lineage>
        <taxon>Archaea</taxon>
        <taxon>Methanobacteriati</taxon>
        <taxon>Methanobacteriota</taxon>
        <taxon>Stenosarchaea group</taxon>
        <taxon>Halobacteria</taxon>
        <taxon>Halobacteriales</taxon>
        <taxon>Haloferacaceae</taxon>
        <taxon>Haloferax</taxon>
    </lineage>
</organism>
<feature type="transmembrane region" description="Helical" evidence="1">
    <location>
        <begin position="256"/>
        <end position="279"/>
    </location>
</feature>
<keyword evidence="1" id="KW-1133">Transmembrane helix</keyword>
<dbReference type="RefSeq" id="WP_390224354.1">
    <property type="nucleotide sequence ID" value="NZ_JBHTAA010000005.1"/>
</dbReference>